<evidence type="ECO:0000313" key="2">
    <source>
        <dbReference type="Proteomes" id="UP000252519"/>
    </source>
</evidence>
<dbReference type="Proteomes" id="UP000252519">
    <property type="component" value="Unassembled WGS sequence"/>
</dbReference>
<proteinExistence type="predicted"/>
<organism evidence="1 2">
    <name type="scientific">Ancylostoma caninum</name>
    <name type="common">Dog hookworm</name>
    <dbReference type="NCBI Taxonomy" id="29170"/>
    <lineage>
        <taxon>Eukaryota</taxon>
        <taxon>Metazoa</taxon>
        <taxon>Ecdysozoa</taxon>
        <taxon>Nematoda</taxon>
        <taxon>Chromadorea</taxon>
        <taxon>Rhabditida</taxon>
        <taxon>Rhabditina</taxon>
        <taxon>Rhabditomorpha</taxon>
        <taxon>Strongyloidea</taxon>
        <taxon>Ancylostomatidae</taxon>
        <taxon>Ancylostomatinae</taxon>
        <taxon>Ancylostoma</taxon>
    </lineage>
</organism>
<accession>A0A368FU14</accession>
<dbReference type="EMBL" id="JOJR01000632">
    <property type="protein sequence ID" value="RCN35711.1"/>
    <property type="molecule type" value="Genomic_DNA"/>
</dbReference>
<keyword evidence="2" id="KW-1185">Reference proteome</keyword>
<gene>
    <name evidence="1" type="ORF">ANCCAN_18429</name>
</gene>
<evidence type="ECO:0000313" key="1">
    <source>
        <dbReference type="EMBL" id="RCN35711.1"/>
    </source>
</evidence>
<sequence>MENSPVKYNFAVAIQGTLPGDMSRCSSSKMPFWKLAIGSYTEKFTMRSSRLCLESTDFSEV</sequence>
<comment type="caution">
    <text evidence="1">The sequence shown here is derived from an EMBL/GenBank/DDBJ whole genome shotgun (WGS) entry which is preliminary data.</text>
</comment>
<name>A0A368FU14_ANCCA</name>
<dbReference type="AlphaFoldDB" id="A0A368FU14"/>
<protein>
    <submittedName>
        <fullName evidence="1">Uncharacterized protein</fullName>
    </submittedName>
</protein>
<reference evidence="1 2" key="1">
    <citation type="submission" date="2014-10" db="EMBL/GenBank/DDBJ databases">
        <title>Draft genome of the hookworm Ancylostoma caninum.</title>
        <authorList>
            <person name="Mitreva M."/>
        </authorList>
    </citation>
    <scope>NUCLEOTIDE SEQUENCE [LARGE SCALE GENOMIC DNA]</scope>
    <source>
        <strain evidence="1 2">Baltimore</strain>
    </source>
</reference>